<keyword evidence="1" id="KW-0812">Transmembrane</keyword>
<evidence type="ECO:0000313" key="2">
    <source>
        <dbReference type="EMBL" id="MBW80762.1"/>
    </source>
</evidence>
<name>A0A2P2IHS0_RHIMU</name>
<keyword evidence="1" id="KW-0472">Membrane</keyword>
<feature type="transmembrane region" description="Helical" evidence="1">
    <location>
        <begin position="6"/>
        <end position="34"/>
    </location>
</feature>
<accession>A0A2P2IHS0</accession>
<protein>
    <submittedName>
        <fullName evidence="2">Uncharacterized protein</fullName>
    </submittedName>
</protein>
<dbReference type="EMBL" id="GGEC01000279">
    <property type="protein sequence ID" value="MBW80762.1"/>
    <property type="molecule type" value="Transcribed_RNA"/>
</dbReference>
<organism evidence="2">
    <name type="scientific">Rhizophora mucronata</name>
    <name type="common">Asiatic mangrove</name>
    <dbReference type="NCBI Taxonomy" id="61149"/>
    <lineage>
        <taxon>Eukaryota</taxon>
        <taxon>Viridiplantae</taxon>
        <taxon>Streptophyta</taxon>
        <taxon>Embryophyta</taxon>
        <taxon>Tracheophyta</taxon>
        <taxon>Spermatophyta</taxon>
        <taxon>Magnoliopsida</taxon>
        <taxon>eudicotyledons</taxon>
        <taxon>Gunneridae</taxon>
        <taxon>Pentapetalae</taxon>
        <taxon>rosids</taxon>
        <taxon>fabids</taxon>
        <taxon>Malpighiales</taxon>
        <taxon>Rhizophoraceae</taxon>
        <taxon>Rhizophora</taxon>
    </lineage>
</organism>
<dbReference type="AlphaFoldDB" id="A0A2P2IHS0"/>
<evidence type="ECO:0000256" key="1">
    <source>
        <dbReference type="SAM" id="Phobius"/>
    </source>
</evidence>
<proteinExistence type="predicted"/>
<keyword evidence="1" id="KW-1133">Transmembrane helix</keyword>
<sequence>MLALLFLLLIANSWSFLLVISFLTQVILFIYTLISNCRAMVG</sequence>
<reference evidence="2" key="1">
    <citation type="submission" date="2018-02" db="EMBL/GenBank/DDBJ databases">
        <title>Rhizophora mucronata_Transcriptome.</title>
        <authorList>
            <person name="Meera S.P."/>
            <person name="Sreeshan A."/>
            <person name="Augustine A."/>
        </authorList>
    </citation>
    <scope>NUCLEOTIDE SEQUENCE</scope>
    <source>
        <tissue evidence="2">Leaf</tissue>
    </source>
</reference>